<dbReference type="AlphaFoldDB" id="A0AAW1I3T2"/>
<sequence>MEDSLLQNHNITITLDPNGITHPNQDQTSITITPEMKARFRYMAASGVYGSAFLYFWLIKRRKIPLMGGVLFFLRSFTDDQLYDLVTLATSELFDTPLTAPLMTVSAENMTVDKALREHIYQQIWAGVRKGIIWFLCVLFVNRVLS</sequence>
<gene>
    <name evidence="2" type="ORF">RND81_10G182700</name>
</gene>
<evidence type="ECO:0000313" key="2">
    <source>
        <dbReference type="EMBL" id="KAK9684047.1"/>
    </source>
</evidence>
<evidence type="ECO:0000256" key="1">
    <source>
        <dbReference type="SAM" id="Phobius"/>
    </source>
</evidence>
<reference evidence="2" key="1">
    <citation type="submission" date="2024-03" db="EMBL/GenBank/DDBJ databases">
        <title>WGS assembly of Saponaria officinalis var. Norfolk2.</title>
        <authorList>
            <person name="Jenkins J."/>
            <person name="Shu S."/>
            <person name="Grimwood J."/>
            <person name="Barry K."/>
            <person name="Goodstein D."/>
            <person name="Schmutz J."/>
            <person name="Leebens-Mack J."/>
            <person name="Osbourn A."/>
        </authorList>
    </citation>
    <scope>NUCLEOTIDE SEQUENCE [LARGE SCALE GENOMIC DNA]</scope>
    <source>
        <strain evidence="2">JIC</strain>
    </source>
</reference>
<evidence type="ECO:0000313" key="3">
    <source>
        <dbReference type="Proteomes" id="UP001443914"/>
    </source>
</evidence>
<feature type="transmembrane region" description="Helical" evidence="1">
    <location>
        <begin position="40"/>
        <end position="58"/>
    </location>
</feature>
<keyword evidence="1" id="KW-1133">Transmembrane helix</keyword>
<comment type="caution">
    <text evidence="2">The sequence shown here is derived from an EMBL/GenBank/DDBJ whole genome shotgun (WGS) entry which is preliminary data.</text>
</comment>
<dbReference type="EMBL" id="JBDFQZ010000010">
    <property type="protein sequence ID" value="KAK9684047.1"/>
    <property type="molecule type" value="Genomic_DNA"/>
</dbReference>
<keyword evidence="1" id="KW-0472">Membrane</keyword>
<proteinExistence type="predicted"/>
<organism evidence="2 3">
    <name type="scientific">Saponaria officinalis</name>
    <name type="common">Common soapwort</name>
    <name type="synonym">Lychnis saponaria</name>
    <dbReference type="NCBI Taxonomy" id="3572"/>
    <lineage>
        <taxon>Eukaryota</taxon>
        <taxon>Viridiplantae</taxon>
        <taxon>Streptophyta</taxon>
        <taxon>Embryophyta</taxon>
        <taxon>Tracheophyta</taxon>
        <taxon>Spermatophyta</taxon>
        <taxon>Magnoliopsida</taxon>
        <taxon>eudicotyledons</taxon>
        <taxon>Gunneridae</taxon>
        <taxon>Pentapetalae</taxon>
        <taxon>Caryophyllales</taxon>
        <taxon>Caryophyllaceae</taxon>
        <taxon>Caryophylleae</taxon>
        <taxon>Saponaria</taxon>
    </lineage>
</organism>
<dbReference type="Proteomes" id="UP001443914">
    <property type="component" value="Unassembled WGS sequence"/>
</dbReference>
<protein>
    <submittedName>
        <fullName evidence="2">Uncharacterized protein</fullName>
    </submittedName>
</protein>
<keyword evidence="1" id="KW-0812">Transmembrane</keyword>
<accession>A0AAW1I3T2</accession>
<keyword evidence="3" id="KW-1185">Reference proteome</keyword>
<name>A0AAW1I3T2_SAPOF</name>